<keyword evidence="2" id="KW-1185">Reference proteome</keyword>
<gene>
    <name evidence="1" type="ordered locus">MARTH_orf299</name>
</gene>
<protein>
    <submittedName>
        <fullName evidence="1">Hypothetical membrane protein</fullName>
    </submittedName>
</protein>
<proteinExistence type="predicted"/>
<evidence type="ECO:0000313" key="2">
    <source>
        <dbReference type="Proteomes" id="UP000008812"/>
    </source>
</evidence>
<dbReference type="EMBL" id="CP001047">
    <property type="protein sequence ID" value="ACF07191.1"/>
    <property type="molecule type" value="Genomic_DNA"/>
</dbReference>
<evidence type="ECO:0000313" key="1">
    <source>
        <dbReference type="EMBL" id="ACF07191.1"/>
    </source>
</evidence>
<accession>B3PMD9</accession>
<organism evidence="1 2">
    <name type="scientific">Metamycoplasma arthritidis (strain 158L3-1)</name>
    <name type="common">Mycoplasma arthritidis</name>
    <dbReference type="NCBI Taxonomy" id="243272"/>
    <lineage>
        <taxon>Bacteria</taxon>
        <taxon>Bacillati</taxon>
        <taxon>Mycoplasmatota</taxon>
        <taxon>Mycoplasmoidales</taxon>
        <taxon>Metamycoplasmataceae</taxon>
        <taxon>Metamycoplasma</taxon>
    </lineage>
</organism>
<dbReference type="KEGG" id="mat:MARTH_orf299"/>
<dbReference type="RefSeq" id="WP_012498148.1">
    <property type="nucleotide sequence ID" value="NC_011025.1"/>
</dbReference>
<dbReference type="Proteomes" id="UP000008812">
    <property type="component" value="Chromosome"/>
</dbReference>
<sequence length="327" mass="37990">MKKTSRVKTVSRALIWSIVGLGIIGSVSGAIYFVIKNSKPQSKDYYSPEQFQKEAQNVSLKANLETSQDAQTILSSFLKGKAEVLIYSALRDTQEKSNSEFDPHKFISRHITNSFTFQQVKNFTIEYTNLRPVKDSSYKLIVEYTIKLNYNNASGRHESEKIKGTNQSLYYYHGEKTVDFLNQESDLENNILFKENIQKGLPDLLKILRRHLEKDSSKENVREDSQEANNDAEKWFNSEEFRAAVFKWFKEIFEKSDAYPLAFREKNQINGAKKFDLVSYKENDNPYVQWNPKKGLNVLTIDYQFQSLSDPNIKSTPFKWIYNVDGI</sequence>
<dbReference type="eggNOG" id="ENOG5032PKY">
    <property type="taxonomic scope" value="Bacteria"/>
</dbReference>
<dbReference type="AlphaFoldDB" id="B3PMD9"/>
<dbReference type="STRING" id="243272.MARTH_orf299"/>
<name>B3PMD9_META1</name>
<dbReference type="HOGENOM" id="CLU_849450_0_0_14"/>
<reference evidence="1 2" key="1">
    <citation type="journal article" date="2008" name="Infect. Immun.">
        <title>Genome of Mycoplasma arthritidis.</title>
        <authorList>
            <person name="Dybvig K."/>
            <person name="Zuhua C."/>
            <person name="Lao P."/>
            <person name="Jordan D.S."/>
            <person name="French C.T."/>
            <person name="Tu A.H."/>
            <person name="Loraine A.E."/>
        </authorList>
    </citation>
    <scope>NUCLEOTIDE SEQUENCE [LARGE SCALE GENOMIC DNA]</scope>
    <source>
        <strain evidence="1 2">158L3-1</strain>
    </source>
</reference>